<protein>
    <submittedName>
        <fullName evidence="4">ADP-ribose pyrophosphatase YjhB, NUDIX family</fullName>
    </submittedName>
</protein>
<evidence type="ECO:0000256" key="2">
    <source>
        <dbReference type="ARBA" id="ARBA00022801"/>
    </source>
</evidence>
<reference evidence="4 5" key="1">
    <citation type="submission" date="2022-06" db="EMBL/GenBank/DDBJ databases">
        <title>Genomic Encyclopedia of Archaeal and Bacterial Type Strains, Phase II (KMG-II): from individual species to whole genera.</title>
        <authorList>
            <person name="Goeker M."/>
        </authorList>
    </citation>
    <scope>NUCLEOTIDE SEQUENCE [LARGE SCALE GENOMIC DNA]</scope>
    <source>
        <strain evidence="4 5">DSM 40477</strain>
    </source>
</reference>
<dbReference type="Pfam" id="PF00293">
    <property type="entry name" value="NUDIX"/>
    <property type="match status" value="1"/>
</dbReference>
<dbReference type="Gene3D" id="3.90.79.10">
    <property type="entry name" value="Nucleoside Triphosphate Pyrophosphohydrolase"/>
    <property type="match status" value="1"/>
</dbReference>
<dbReference type="InterPro" id="IPR000086">
    <property type="entry name" value="NUDIX_hydrolase_dom"/>
</dbReference>
<dbReference type="PROSITE" id="PS00893">
    <property type="entry name" value="NUDIX_BOX"/>
    <property type="match status" value="1"/>
</dbReference>
<comment type="caution">
    <text evidence="4">The sequence shown here is derived from an EMBL/GenBank/DDBJ whole genome shotgun (WGS) entry which is preliminary data.</text>
</comment>
<dbReference type="PANTHER" id="PTHR11839">
    <property type="entry name" value="UDP/ADP-SUGAR PYROPHOSPHATASE"/>
    <property type="match status" value="1"/>
</dbReference>
<gene>
    <name evidence="4" type="ORF">LX15_005976</name>
</gene>
<dbReference type="Proteomes" id="UP001205311">
    <property type="component" value="Unassembled WGS sequence"/>
</dbReference>
<evidence type="ECO:0000256" key="1">
    <source>
        <dbReference type="ARBA" id="ARBA00001946"/>
    </source>
</evidence>
<keyword evidence="2" id="KW-0378">Hydrolase</keyword>
<evidence type="ECO:0000313" key="5">
    <source>
        <dbReference type="Proteomes" id="UP001205311"/>
    </source>
</evidence>
<evidence type="ECO:0000259" key="3">
    <source>
        <dbReference type="PROSITE" id="PS51462"/>
    </source>
</evidence>
<dbReference type="PANTHER" id="PTHR11839:SF18">
    <property type="entry name" value="NUDIX HYDROLASE DOMAIN-CONTAINING PROTEIN"/>
    <property type="match status" value="1"/>
</dbReference>
<name>A0ABT1I374_STRSD</name>
<dbReference type="PROSITE" id="PS51462">
    <property type="entry name" value="NUDIX"/>
    <property type="match status" value="1"/>
</dbReference>
<organism evidence="4 5">
    <name type="scientific">Streptoalloteichus tenebrarius (strain ATCC 17920 / DSM 40477 / JCM 4838 / CBS 697.72 / NBRC 16177 / NCIMB 11028 / NRRL B-12390 / A12253. 1 / ISP 5477)</name>
    <name type="common">Streptomyces tenebrarius</name>
    <dbReference type="NCBI Taxonomy" id="1933"/>
    <lineage>
        <taxon>Bacteria</taxon>
        <taxon>Bacillati</taxon>
        <taxon>Actinomycetota</taxon>
        <taxon>Actinomycetes</taxon>
        <taxon>Pseudonocardiales</taxon>
        <taxon>Pseudonocardiaceae</taxon>
        <taxon>Streptoalloteichus</taxon>
    </lineage>
</organism>
<proteinExistence type="predicted"/>
<dbReference type="SUPFAM" id="SSF55811">
    <property type="entry name" value="Nudix"/>
    <property type="match status" value="1"/>
</dbReference>
<dbReference type="CDD" id="cd03424">
    <property type="entry name" value="NUDIX_ADPRase_Nudt5_UGPPase_Nudt14"/>
    <property type="match status" value="1"/>
</dbReference>
<keyword evidence="5" id="KW-1185">Reference proteome</keyword>
<evidence type="ECO:0000313" key="4">
    <source>
        <dbReference type="EMBL" id="MCP2262242.1"/>
    </source>
</evidence>
<feature type="domain" description="Nudix hydrolase" evidence="3">
    <location>
        <begin position="45"/>
        <end position="178"/>
    </location>
</feature>
<dbReference type="EMBL" id="JAMTCP010000061">
    <property type="protein sequence ID" value="MCP2262242.1"/>
    <property type="molecule type" value="Genomic_DNA"/>
</dbReference>
<dbReference type="RefSeq" id="WP_253674297.1">
    <property type="nucleotide sequence ID" value="NZ_JAMTCP010000061.1"/>
</dbReference>
<sequence length="190" mass="21565">MTESAEGLEWTVRGERTVYDNQWVRLALVDVEPPDGRRFEHHVVNLHRVAIALVVDEEERVLTLWRYRFAVDQWGYELVGGLVEEGEEAARTAAREIEEETGYRAVGEPEHLLSFQPLPGMVRAQTDVFLWRQVEKVGDPTDAEEAARIEWIPIKRMLELVKRGEVLGAGAIVPLLYYLASRDLGGAGKD</sequence>
<comment type="cofactor">
    <cofactor evidence="1">
        <name>Mg(2+)</name>
        <dbReference type="ChEBI" id="CHEBI:18420"/>
    </cofactor>
</comment>
<dbReference type="InterPro" id="IPR020084">
    <property type="entry name" value="NUDIX_hydrolase_CS"/>
</dbReference>
<dbReference type="InterPro" id="IPR015797">
    <property type="entry name" value="NUDIX_hydrolase-like_dom_sf"/>
</dbReference>
<accession>A0ABT1I374</accession>